<evidence type="ECO:0000313" key="2">
    <source>
        <dbReference type="EMBL" id="KAK3102566.1"/>
    </source>
</evidence>
<name>A0AA88YIZ7_PINIB</name>
<sequence>MLRLGRGLQMLRLGKRAMPMLRLGRGASDSITQEQIRYIISLLLQEENYDNEPFRRQIPFPRYGKDLSSMQELIEELQRMPSQERRTDMYDLDEDSPRQIRPGPRPGRFRRSTAHMLQPDVSQEEAEVNSVERAPPLPRIGREQEDGEGEEGDIKVPMVKGNSDYYIDVAKDGSYYVADKRGMPMLRLGRGMPMLRLGKRPFKMLRLGRGSEGSDDEKRGMPMLRLGKRPFKMLRLGKRLESDSESDKRAMAMLRLGRNS</sequence>
<comment type="caution">
    <text evidence="2">The sequence shown here is derived from an EMBL/GenBank/DDBJ whole genome shotgun (WGS) entry which is preliminary data.</text>
</comment>
<feature type="region of interest" description="Disordered" evidence="1">
    <location>
        <begin position="91"/>
        <end position="156"/>
    </location>
</feature>
<accession>A0AA88YIZ7</accession>
<organism evidence="2 3">
    <name type="scientific">Pinctada imbricata</name>
    <name type="common">Atlantic pearl-oyster</name>
    <name type="synonym">Pinctada martensii</name>
    <dbReference type="NCBI Taxonomy" id="66713"/>
    <lineage>
        <taxon>Eukaryota</taxon>
        <taxon>Metazoa</taxon>
        <taxon>Spiralia</taxon>
        <taxon>Lophotrochozoa</taxon>
        <taxon>Mollusca</taxon>
        <taxon>Bivalvia</taxon>
        <taxon>Autobranchia</taxon>
        <taxon>Pteriomorphia</taxon>
        <taxon>Pterioida</taxon>
        <taxon>Pterioidea</taxon>
        <taxon>Pteriidae</taxon>
        <taxon>Pinctada</taxon>
    </lineage>
</organism>
<proteinExistence type="predicted"/>
<dbReference type="EMBL" id="VSWD01000005">
    <property type="protein sequence ID" value="KAK3102566.1"/>
    <property type="molecule type" value="Genomic_DNA"/>
</dbReference>
<dbReference type="AlphaFoldDB" id="A0AA88YIZ7"/>
<reference evidence="2" key="1">
    <citation type="submission" date="2019-08" db="EMBL/GenBank/DDBJ databases">
        <title>The improved chromosome-level genome for the pearl oyster Pinctada fucata martensii using PacBio sequencing and Hi-C.</title>
        <authorList>
            <person name="Zheng Z."/>
        </authorList>
    </citation>
    <scope>NUCLEOTIDE SEQUENCE</scope>
    <source>
        <strain evidence="2">ZZ-2019</strain>
        <tissue evidence="2">Adductor muscle</tissue>
    </source>
</reference>
<evidence type="ECO:0000256" key="1">
    <source>
        <dbReference type="SAM" id="MobiDB-lite"/>
    </source>
</evidence>
<protein>
    <submittedName>
        <fullName evidence="2">Uncharacterized protein</fullName>
    </submittedName>
</protein>
<dbReference type="Proteomes" id="UP001186944">
    <property type="component" value="Unassembled WGS sequence"/>
</dbReference>
<evidence type="ECO:0000313" key="3">
    <source>
        <dbReference type="Proteomes" id="UP001186944"/>
    </source>
</evidence>
<gene>
    <name evidence="2" type="ORF">FSP39_012236</name>
</gene>
<keyword evidence="3" id="KW-1185">Reference proteome</keyword>